<organism evidence="2 3">
    <name type="scientific">Paramecium sonneborni</name>
    <dbReference type="NCBI Taxonomy" id="65129"/>
    <lineage>
        <taxon>Eukaryota</taxon>
        <taxon>Sar</taxon>
        <taxon>Alveolata</taxon>
        <taxon>Ciliophora</taxon>
        <taxon>Intramacronucleata</taxon>
        <taxon>Oligohymenophorea</taxon>
        <taxon>Peniculida</taxon>
        <taxon>Parameciidae</taxon>
        <taxon>Paramecium</taxon>
    </lineage>
</organism>
<comment type="caution">
    <text evidence="2">The sequence shown here is derived from an EMBL/GenBank/DDBJ whole genome shotgun (WGS) entry which is preliminary data.</text>
</comment>
<evidence type="ECO:0000256" key="1">
    <source>
        <dbReference type="SAM" id="MobiDB-lite"/>
    </source>
</evidence>
<proteinExistence type="predicted"/>
<feature type="region of interest" description="Disordered" evidence="1">
    <location>
        <begin position="188"/>
        <end position="211"/>
    </location>
</feature>
<dbReference type="EMBL" id="CAJJDN010000011">
    <property type="protein sequence ID" value="CAD8057122.1"/>
    <property type="molecule type" value="Genomic_DNA"/>
</dbReference>
<dbReference type="OrthoDB" id="319557at2759"/>
<evidence type="ECO:0000313" key="3">
    <source>
        <dbReference type="Proteomes" id="UP000692954"/>
    </source>
</evidence>
<dbReference type="Proteomes" id="UP000692954">
    <property type="component" value="Unassembled WGS sequence"/>
</dbReference>
<protein>
    <submittedName>
        <fullName evidence="2">Uncharacterized protein</fullName>
    </submittedName>
</protein>
<accession>A0A8S1KUV8</accession>
<keyword evidence="3" id="KW-1185">Reference proteome</keyword>
<feature type="compositionally biased region" description="Polar residues" evidence="1">
    <location>
        <begin position="201"/>
        <end position="211"/>
    </location>
</feature>
<sequence>MENDYLKSIQTMFSIVIVESSNQQSTQELLGDFYRYLDSISNEKQLTQLQQLIKVCYESPDTQDDKKQILNQIRLRVKQKIPNTNQDHSQFLVEMNNKNQKRVGVSILNNDGSFILTDQLTRKILEIKNVSEIQKRLFEYCAVAGQTNLMKQFHEKSNFLEQNEVEKQFQMTIYSEKTRKKALKHLNQQSKKVKKSQQQKHLSATKTRVSKQNNQSQTFNYWDKIKIKYLKTITIKITKVIMSVNEEFLDSIKNSNQIYGSQQLQLMAQNSKQMYNVVKCEISENPFVEEIHQDDILNDQKLLNYEDKWKKKCEQISKELKKPKEQQGKIENHFQNYYGANTDLQLDHNSHQIQYQWY</sequence>
<reference evidence="2" key="1">
    <citation type="submission" date="2021-01" db="EMBL/GenBank/DDBJ databases">
        <authorList>
            <consortium name="Genoscope - CEA"/>
            <person name="William W."/>
        </authorList>
    </citation>
    <scope>NUCLEOTIDE SEQUENCE</scope>
</reference>
<gene>
    <name evidence="2" type="ORF">PSON_ATCC_30995.1.T0110027</name>
</gene>
<name>A0A8S1KUV8_9CILI</name>
<evidence type="ECO:0000313" key="2">
    <source>
        <dbReference type="EMBL" id="CAD8057122.1"/>
    </source>
</evidence>
<dbReference type="AlphaFoldDB" id="A0A8S1KUV8"/>